<sequence>MLFEEERKSKLVQHLQQNGRASVQELSTLFDVSESTIRRDLKELEDARLLKRTHGGAVCLESVNFEPNVLEKEDQFKQEKEKIGAAAFELIHEGDSIFLDSGTTTLQLAKELRKAQLRVTVITNSIIVLNELRDARHLEVSMVGGIMRAETLAFVGPMAERCMEMITVDKAFIATNGLDLKHGITTPNLIEAATKRKMLQIAKEVILLCDHSKVGKVTYAKVADLNEIDHCIIDGQLDVTVAEKIKKQHVKLTIV</sequence>
<dbReference type="SUPFAM" id="SSF46785">
    <property type="entry name" value="Winged helix' DNA-binding domain"/>
    <property type="match status" value="1"/>
</dbReference>
<dbReference type="PRINTS" id="PR00037">
    <property type="entry name" value="HTHLACR"/>
</dbReference>
<dbReference type="EMBL" id="JAGGKG010000006">
    <property type="protein sequence ID" value="MBP1905066.1"/>
    <property type="molecule type" value="Genomic_DNA"/>
</dbReference>
<keyword evidence="3" id="KW-0804">Transcription</keyword>
<dbReference type="PANTHER" id="PTHR30363:SF44">
    <property type="entry name" value="AGA OPERON TRANSCRIPTIONAL REPRESSOR-RELATED"/>
    <property type="match status" value="1"/>
</dbReference>
<dbReference type="InterPro" id="IPR036390">
    <property type="entry name" value="WH_DNA-bd_sf"/>
</dbReference>
<dbReference type="InterPro" id="IPR018356">
    <property type="entry name" value="Tscrpt_reg_HTH_DeoR_CS"/>
</dbReference>
<dbReference type="PROSITE" id="PS00894">
    <property type="entry name" value="HTH_DEOR_1"/>
    <property type="match status" value="1"/>
</dbReference>
<dbReference type="Pfam" id="PF08220">
    <property type="entry name" value="HTH_DeoR"/>
    <property type="match status" value="1"/>
</dbReference>
<organism evidence="5 6">
    <name type="scientific">Paenibacillus turicensis</name>
    <dbReference type="NCBI Taxonomy" id="160487"/>
    <lineage>
        <taxon>Bacteria</taxon>
        <taxon>Bacillati</taxon>
        <taxon>Bacillota</taxon>
        <taxon>Bacilli</taxon>
        <taxon>Bacillales</taxon>
        <taxon>Paenibacillaceae</taxon>
        <taxon>Paenibacillus</taxon>
    </lineage>
</organism>
<keyword evidence="1" id="KW-0805">Transcription regulation</keyword>
<dbReference type="InterPro" id="IPR050313">
    <property type="entry name" value="Carb_Metab_HTH_regulators"/>
</dbReference>
<gene>
    <name evidence="5" type="ORF">J2Z32_001691</name>
</gene>
<evidence type="ECO:0000256" key="1">
    <source>
        <dbReference type="ARBA" id="ARBA00023015"/>
    </source>
</evidence>
<dbReference type="Pfam" id="PF00455">
    <property type="entry name" value="DeoRC"/>
    <property type="match status" value="1"/>
</dbReference>
<dbReference type="Gene3D" id="3.40.50.1360">
    <property type="match status" value="1"/>
</dbReference>
<evidence type="ECO:0000256" key="2">
    <source>
        <dbReference type="ARBA" id="ARBA00023125"/>
    </source>
</evidence>
<evidence type="ECO:0000313" key="6">
    <source>
        <dbReference type="Proteomes" id="UP001519272"/>
    </source>
</evidence>
<dbReference type="Proteomes" id="UP001519272">
    <property type="component" value="Unassembled WGS sequence"/>
</dbReference>
<evidence type="ECO:0000259" key="4">
    <source>
        <dbReference type="PROSITE" id="PS51000"/>
    </source>
</evidence>
<dbReference type="InterPro" id="IPR037171">
    <property type="entry name" value="NagB/RpiA_transferase-like"/>
</dbReference>
<dbReference type="SMART" id="SM01134">
    <property type="entry name" value="DeoRC"/>
    <property type="match status" value="1"/>
</dbReference>
<keyword evidence="6" id="KW-1185">Reference proteome</keyword>
<keyword evidence="2" id="KW-0238">DNA-binding</keyword>
<dbReference type="SUPFAM" id="SSF100950">
    <property type="entry name" value="NagB/RpiA/CoA transferase-like"/>
    <property type="match status" value="1"/>
</dbReference>
<dbReference type="Gene3D" id="1.10.10.10">
    <property type="entry name" value="Winged helix-like DNA-binding domain superfamily/Winged helix DNA-binding domain"/>
    <property type="match status" value="1"/>
</dbReference>
<dbReference type="SMART" id="SM00420">
    <property type="entry name" value="HTH_DEOR"/>
    <property type="match status" value="1"/>
</dbReference>
<dbReference type="PANTHER" id="PTHR30363">
    <property type="entry name" value="HTH-TYPE TRANSCRIPTIONAL REGULATOR SRLR-RELATED"/>
    <property type="match status" value="1"/>
</dbReference>
<evidence type="ECO:0000313" key="5">
    <source>
        <dbReference type="EMBL" id="MBP1905066.1"/>
    </source>
</evidence>
<comment type="caution">
    <text evidence="5">The sequence shown here is derived from an EMBL/GenBank/DDBJ whole genome shotgun (WGS) entry which is preliminary data.</text>
</comment>
<reference evidence="5 6" key="1">
    <citation type="submission" date="2021-03" db="EMBL/GenBank/DDBJ databases">
        <title>Genomic Encyclopedia of Type Strains, Phase IV (KMG-IV): sequencing the most valuable type-strain genomes for metagenomic binning, comparative biology and taxonomic classification.</title>
        <authorList>
            <person name="Goeker M."/>
        </authorList>
    </citation>
    <scope>NUCLEOTIDE SEQUENCE [LARGE SCALE GENOMIC DNA]</scope>
    <source>
        <strain evidence="5 6">DSM 14349</strain>
    </source>
</reference>
<dbReference type="InterPro" id="IPR001034">
    <property type="entry name" value="DeoR_HTH"/>
</dbReference>
<accession>A0ABS4FR72</accession>
<dbReference type="InterPro" id="IPR036388">
    <property type="entry name" value="WH-like_DNA-bd_sf"/>
</dbReference>
<protein>
    <submittedName>
        <fullName evidence="5">DeoR family fructose operon transcriptional repressor</fullName>
    </submittedName>
</protein>
<dbReference type="RefSeq" id="WP_210088703.1">
    <property type="nucleotide sequence ID" value="NZ_JAGGKG010000006.1"/>
</dbReference>
<proteinExistence type="predicted"/>
<feature type="domain" description="HTH deoR-type" evidence="4">
    <location>
        <begin position="4"/>
        <end position="59"/>
    </location>
</feature>
<name>A0ABS4FR72_9BACL</name>
<dbReference type="PROSITE" id="PS51000">
    <property type="entry name" value="HTH_DEOR_2"/>
    <property type="match status" value="1"/>
</dbReference>
<evidence type="ECO:0000256" key="3">
    <source>
        <dbReference type="ARBA" id="ARBA00023163"/>
    </source>
</evidence>
<dbReference type="InterPro" id="IPR014036">
    <property type="entry name" value="DeoR-like_C"/>
</dbReference>